<name>A0A1S3ZY56_TOBAC</name>
<dbReference type="SUPFAM" id="SSF50978">
    <property type="entry name" value="WD40 repeat-like"/>
    <property type="match status" value="1"/>
</dbReference>
<evidence type="ECO:0000259" key="6">
    <source>
        <dbReference type="PROSITE" id="PS50011"/>
    </source>
</evidence>
<dbReference type="PROSITE" id="PS50011">
    <property type="entry name" value="PROTEIN_KINASE_DOM"/>
    <property type="match status" value="1"/>
</dbReference>
<dbReference type="InterPro" id="IPR027370">
    <property type="entry name" value="Znf-RING_euk"/>
</dbReference>
<dbReference type="STRING" id="4097.A0A1S3ZY56"/>
<dbReference type="KEGG" id="nta:107791759"/>
<evidence type="ECO:0000256" key="4">
    <source>
        <dbReference type="PROSITE-ProRule" id="PRU00175"/>
    </source>
</evidence>
<keyword evidence="1" id="KW-0479">Metal-binding</keyword>
<dbReference type="PaxDb" id="4097-A0A1S3ZY56"/>
<dbReference type="PROSITE" id="PS50294">
    <property type="entry name" value="WD_REPEATS_REGION"/>
    <property type="match status" value="1"/>
</dbReference>
<evidence type="ECO:0000313" key="8">
    <source>
        <dbReference type="Proteomes" id="UP000790787"/>
    </source>
</evidence>
<dbReference type="InterPro" id="IPR015943">
    <property type="entry name" value="WD40/YVTN_repeat-like_dom_sf"/>
</dbReference>
<keyword evidence="2 4" id="KW-0863">Zinc-finger</keyword>
<dbReference type="SMART" id="SM00184">
    <property type="entry name" value="RING"/>
    <property type="match status" value="1"/>
</dbReference>
<dbReference type="AlphaFoldDB" id="A0A1S3ZY56"/>
<feature type="domain" description="RING-type" evidence="7">
    <location>
        <begin position="15"/>
        <end position="60"/>
    </location>
</feature>
<dbReference type="Pfam" id="PF13445">
    <property type="entry name" value="zf-RING_UBOX"/>
    <property type="match status" value="1"/>
</dbReference>
<dbReference type="SUPFAM" id="SSF57850">
    <property type="entry name" value="RING/U-box"/>
    <property type="match status" value="1"/>
</dbReference>
<dbReference type="RefSeq" id="XP_016469380.1">
    <property type="nucleotide sequence ID" value="XM_016613894.1"/>
</dbReference>
<evidence type="ECO:0000256" key="3">
    <source>
        <dbReference type="ARBA" id="ARBA00022833"/>
    </source>
</evidence>
<reference evidence="9" key="2">
    <citation type="submission" date="2025-08" db="UniProtKB">
        <authorList>
            <consortium name="RefSeq"/>
        </authorList>
    </citation>
    <scope>IDENTIFICATION</scope>
    <source>
        <tissue evidence="9">Leaf</tissue>
    </source>
</reference>
<dbReference type="PANTHER" id="PTHR44489:SF11">
    <property type="entry name" value="WD REPEAT DOMAIN 86"/>
    <property type="match status" value="1"/>
</dbReference>
<dbReference type="Pfam" id="PF00400">
    <property type="entry name" value="WD40"/>
    <property type="match status" value="4"/>
</dbReference>
<proteinExistence type="predicted"/>
<sequence>MAEDEAESTLELPECPVCLQQYGDVSTVPRVIACGHSACEDCLTQLQNPFPCTIRCPSCTQLVKLPNPISCLPKNIDLLRFSTPNTSKTPNNHVSTEKYDKDPIFIKPHLWSHEFYSTWRTWVLPEDSIIIESNGSDDDNNGFCFVCYGKVLKVLKNISCMGCVLKENEKVSLLEIGYFDDLNKGSCKKFEYSYEVKVMSVLYGLSEGERNELESIIKSSLGLHVMCKVYGFWYNMDNHCVYMVSETFSGSLLRKVSVLKNAILEKNGDDKVSNAGLVIVGSDVCQAVNNLHLGGLLPGYLGLSCFGFDEFGHVYVDISEVLATGRRVHKTLIEIIVGTVSEDLMVKLINKIVEDCVFVSPELLFELLKLDDTVINLGSSKHHVGYGSDIWSLACVIISFLVDKPFAEEMQNYLSYLVTAVRDEKGVDYVRWYMEWRQKIMILIECRMGSEFINVKEILFTCLDYNPANRPVASELWKTLRVLVIKSELDEVIDLKQEMEKENMCNCLILGDLCQSADKIRNQSSRCTSDTCVVENANQEEADGVEKLGADKDVVEGLSGGQVKCIDLKGHLNCITGLVIGGGFLFSSSFDKMVNVWSLQDYSHVHSFKGHEQRVMAVAFVDYEEPLCISGDNGGAICIWRASTPLTAEPLKKLQEQQDWRYSGIHALAVSGSQYLYTGSGDKSIKAWSLQDYSLSCTMNGHKSVVSSLAICDEVLYSGSWDGTVRLWCLSDHCPLAVLGEEAPGNVCSVFCLAVDENVLVAAHENGLTKIWFDDILVKSAQEHDGAIFSACKKGKWLFTGGWDKMIKVKELYRDGDLSSAIPLGSITCDSVVTALFYWQGKLFGGQADGVIKVYYSAVR</sequence>
<protein>
    <submittedName>
        <fullName evidence="9">Uncharacterized protein LOC107791759</fullName>
    </submittedName>
</protein>
<dbReference type="OMA" id="WKCINGS"/>
<feature type="domain" description="Protein kinase" evidence="6">
    <location>
        <begin position="168"/>
        <end position="484"/>
    </location>
</feature>
<dbReference type="GeneID" id="107791759"/>
<dbReference type="Gene3D" id="1.10.510.10">
    <property type="entry name" value="Transferase(Phosphotransferase) domain 1"/>
    <property type="match status" value="1"/>
</dbReference>
<reference evidence="8" key="1">
    <citation type="journal article" date="2014" name="Nat. Commun.">
        <title>The tobacco genome sequence and its comparison with those of tomato and potato.</title>
        <authorList>
            <person name="Sierro N."/>
            <person name="Battey J.N."/>
            <person name="Ouadi S."/>
            <person name="Bakaher N."/>
            <person name="Bovet L."/>
            <person name="Willig A."/>
            <person name="Goepfert S."/>
            <person name="Peitsch M.C."/>
            <person name="Ivanov N.V."/>
        </authorList>
    </citation>
    <scope>NUCLEOTIDE SEQUENCE [LARGE SCALE GENOMIC DNA]</scope>
</reference>
<gene>
    <name evidence="9" type="primary">LOC107791759</name>
</gene>
<dbReference type="PANTHER" id="PTHR44489">
    <property type="match status" value="1"/>
</dbReference>
<dbReference type="Gene3D" id="3.30.40.10">
    <property type="entry name" value="Zinc/RING finger domain, C3HC4 (zinc finger)"/>
    <property type="match status" value="1"/>
</dbReference>
<keyword evidence="3" id="KW-0862">Zinc</keyword>
<dbReference type="InterPro" id="IPR013083">
    <property type="entry name" value="Znf_RING/FYVE/PHD"/>
</dbReference>
<evidence type="ECO:0000256" key="5">
    <source>
        <dbReference type="PROSITE-ProRule" id="PRU00221"/>
    </source>
</evidence>
<dbReference type="SMART" id="SM00320">
    <property type="entry name" value="WD40"/>
    <property type="match status" value="6"/>
</dbReference>
<feature type="repeat" description="WD" evidence="5">
    <location>
        <begin position="699"/>
        <end position="728"/>
    </location>
</feature>
<dbReference type="InterPro" id="IPR001841">
    <property type="entry name" value="Znf_RING"/>
</dbReference>
<dbReference type="GO" id="GO:0008270">
    <property type="term" value="F:zinc ion binding"/>
    <property type="evidence" value="ECO:0007669"/>
    <property type="project" value="UniProtKB-KW"/>
</dbReference>
<keyword evidence="5" id="KW-0853">WD repeat</keyword>
<dbReference type="InterPro" id="IPR036322">
    <property type="entry name" value="WD40_repeat_dom_sf"/>
</dbReference>
<evidence type="ECO:0000256" key="1">
    <source>
        <dbReference type="ARBA" id="ARBA00022723"/>
    </source>
</evidence>
<dbReference type="RefSeq" id="XP_016469380.1">
    <property type="nucleotide sequence ID" value="XM_016613894.2"/>
</dbReference>
<dbReference type="Gene3D" id="2.130.10.10">
    <property type="entry name" value="YVTN repeat-like/Quinoprotein amine dehydrogenase"/>
    <property type="match status" value="2"/>
</dbReference>
<dbReference type="OrthoDB" id="674604at2759"/>
<dbReference type="Proteomes" id="UP000790787">
    <property type="component" value="Chromosome 16"/>
</dbReference>
<dbReference type="SMART" id="SM00220">
    <property type="entry name" value="S_TKc"/>
    <property type="match status" value="1"/>
</dbReference>
<keyword evidence="8" id="KW-1185">Reference proteome</keyword>
<organism evidence="8 9">
    <name type="scientific">Nicotiana tabacum</name>
    <name type="common">Common tobacco</name>
    <dbReference type="NCBI Taxonomy" id="4097"/>
    <lineage>
        <taxon>Eukaryota</taxon>
        <taxon>Viridiplantae</taxon>
        <taxon>Streptophyta</taxon>
        <taxon>Embryophyta</taxon>
        <taxon>Tracheophyta</taxon>
        <taxon>Spermatophyta</taxon>
        <taxon>Magnoliopsida</taxon>
        <taxon>eudicotyledons</taxon>
        <taxon>Gunneridae</taxon>
        <taxon>Pentapetalae</taxon>
        <taxon>asterids</taxon>
        <taxon>lamiids</taxon>
        <taxon>Solanales</taxon>
        <taxon>Solanaceae</taxon>
        <taxon>Nicotianoideae</taxon>
        <taxon>Nicotianeae</taxon>
        <taxon>Nicotiana</taxon>
    </lineage>
</organism>
<dbReference type="InterPro" id="IPR000719">
    <property type="entry name" value="Prot_kinase_dom"/>
</dbReference>
<dbReference type="InterPro" id="IPR011009">
    <property type="entry name" value="Kinase-like_dom_sf"/>
</dbReference>
<dbReference type="SMR" id="A0A1S3ZY56"/>
<dbReference type="SUPFAM" id="SSF56112">
    <property type="entry name" value="Protein kinase-like (PK-like)"/>
    <property type="match status" value="1"/>
</dbReference>
<evidence type="ECO:0000313" key="9">
    <source>
        <dbReference type="RefSeq" id="XP_016469380.1"/>
    </source>
</evidence>
<dbReference type="GO" id="GO:0005524">
    <property type="term" value="F:ATP binding"/>
    <property type="evidence" value="ECO:0007669"/>
    <property type="project" value="InterPro"/>
</dbReference>
<feature type="repeat" description="WD" evidence="5">
    <location>
        <begin position="568"/>
        <end position="607"/>
    </location>
</feature>
<dbReference type="PROSITE" id="PS50082">
    <property type="entry name" value="WD_REPEATS_2"/>
    <property type="match status" value="2"/>
</dbReference>
<dbReference type="InterPro" id="IPR044715">
    <property type="entry name" value="WDR86-like"/>
</dbReference>
<dbReference type="InterPro" id="IPR001680">
    <property type="entry name" value="WD40_rpt"/>
</dbReference>
<accession>A0A1S3ZY56</accession>
<evidence type="ECO:0000259" key="7">
    <source>
        <dbReference type="PROSITE" id="PS50089"/>
    </source>
</evidence>
<dbReference type="GO" id="GO:0004672">
    <property type="term" value="F:protein kinase activity"/>
    <property type="evidence" value="ECO:0007669"/>
    <property type="project" value="InterPro"/>
</dbReference>
<dbReference type="PROSITE" id="PS50089">
    <property type="entry name" value="ZF_RING_2"/>
    <property type="match status" value="1"/>
</dbReference>
<evidence type="ECO:0000256" key="2">
    <source>
        <dbReference type="ARBA" id="ARBA00022771"/>
    </source>
</evidence>